<reference evidence="1 2" key="1">
    <citation type="submission" date="2019-10" db="EMBL/GenBank/DDBJ databases">
        <title>Description of Paenibacillus humi sp. nov.</title>
        <authorList>
            <person name="Carlier A."/>
            <person name="Qi S."/>
        </authorList>
    </citation>
    <scope>NUCLEOTIDE SEQUENCE [LARGE SCALE GENOMIC DNA]</scope>
    <source>
        <strain evidence="1 2">LMG 31461</strain>
    </source>
</reference>
<keyword evidence="2" id="KW-1185">Reference proteome</keyword>
<organism evidence="1 2">
    <name type="scientific">Paenibacillus plantarum</name>
    <dbReference type="NCBI Taxonomy" id="2654975"/>
    <lineage>
        <taxon>Bacteria</taxon>
        <taxon>Bacillati</taxon>
        <taxon>Bacillota</taxon>
        <taxon>Bacilli</taxon>
        <taxon>Bacillales</taxon>
        <taxon>Paenibacillaceae</taxon>
        <taxon>Paenibacillus</taxon>
    </lineage>
</organism>
<dbReference type="Proteomes" id="UP000653578">
    <property type="component" value="Unassembled WGS sequence"/>
</dbReference>
<evidence type="ECO:0000313" key="1">
    <source>
        <dbReference type="EMBL" id="NOU63164.1"/>
    </source>
</evidence>
<sequence length="85" mass="9630">MNDRALGMIEATLKPMVEIQKRDINKMVMYVTPTSPLVEQGIVETKYGSLLVAENNWLQKGCSYIMEEISKGSTFGWVSRNERSS</sequence>
<gene>
    <name evidence="1" type="ORF">GC096_03770</name>
</gene>
<accession>A0ABX1X439</accession>
<name>A0ABX1X439_9BACL</name>
<proteinExistence type="predicted"/>
<protein>
    <submittedName>
        <fullName evidence="1">Uncharacterized protein</fullName>
    </submittedName>
</protein>
<dbReference type="EMBL" id="WHNY01000009">
    <property type="protein sequence ID" value="NOU63164.1"/>
    <property type="molecule type" value="Genomic_DNA"/>
</dbReference>
<evidence type="ECO:0000313" key="2">
    <source>
        <dbReference type="Proteomes" id="UP000653578"/>
    </source>
</evidence>
<comment type="caution">
    <text evidence="1">The sequence shown here is derived from an EMBL/GenBank/DDBJ whole genome shotgun (WGS) entry which is preliminary data.</text>
</comment>
<dbReference type="RefSeq" id="WP_171628971.1">
    <property type="nucleotide sequence ID" value="NZ_WHNY01000009.1"/>
</dbReference>